<sequence length="433" mass="51475">MSNTGLVWFRNNLRCQDNISLHKAIAENEKVLAIYFFDPRHYDNDRFGFKKTEKYRAKFLLETVTALKLNLEKLNIPLFVYQQYPEDVMPQFFEGRNISNVYTQKEWTKEETDVSEAAKNSIDRYGVTWHEDFDQFLFHPEDIPFDIQNIPQVFTNFRKKCEKYVSVRPQITIEKLPESNRVENTTELPIVLDLGFEDFAEDSRTAFPFCGGENEALKRIEAYFWDTKKLSYYKKTRNGLIGKDYSSKLSAWLANGSISARTIYHEIKKYEQQVTKNDSTYWLIFELIWRDFFKYISLKHGNHIFRIGGILQKDYGWKTDEEMLDQWINAETSEPFVNANMLEIKYTGWMSNRGRQNVASFFAKEQELDWRIGAAYFESMLIDYDVHSNYGNWLYVAGVGNDPRDRKFNIKSQAERYDPQQKYQNLWLQSKLF</sequence>
<comment type="cofactor">
    <cofactor evidence="6">
        <name>(6R)-5,10-methylene-5,6,7,8-tetrahydrofolate</name>
        <dbReference type="ChEBI" id="CHEBI:15636"/>
    </cofactor>
    <text evidence="6">Binds 1 5,10-methenyltetrahydrofolate (MTHF) per subunit.</text>
</comment>
<accession>A0ABW5ASV6</accession>
<dbReference type="SUPFAM" id="SSF48173">
    <property type="entry name" value="Cryptochrome/photolyase FAD-binding domain"/>
    <property type="match status" value="1"/>
</dbReference>
<evidence type="ECO:0000256" key="1">
    <source>
        <dbReference type="ARBA" id="ARBA00005862"/>
    </source>
</evidence>
<keyword evidence="4 6" id="KW-0274">FAD</keyword>
<comment type="similarity">
    <text evidence="1 6">Belongs to the DNA photolyase class-1 family.</text>
</comment>
<keyword evidence="9" id="KW-1185">Reference proteome</keyword>
<dbReference type="SUPFAM" id="SSF52425">
    <property type="entry name" value="Cryptochrome/photolyase, N-terminal domain"/>
    <property type="match status" value="1"/>
</dbReference>
<evidence type="ECO:0000313" key="8">
    <source>
        <dbReference type="EMBL" id="MFD2185964.1"/>
    </source>
</evidence>
<dbReference type="InterPro" id="IPR036155">
    <property type="entry name" value="Crypto/Photolyase_N_sf"/>
</dbReference>
<dbReference type="PROSITE" id="PS51645">
    <property type="entry name" value="PHR_CRY_ALPHA_BETA"/>
    <property type="match status" value="1"/>
</dbReference>
<dbReference type="InterPro" id="IPR014729">
    <property type="entry name" value="Rossmann-like_a/b/a_fold"/>
</dbReference>
<dbReference type="InterPro" id="IPR002081">
    <property type="entry name" value="Cryptochrome/DNA_photolyase_1"/>
</dbReference>
<evidence type="ECO:0000256" key="5">
    <source>
        <dbReference type="ARBA" id="ARBA00022991"/>
    </source>
</evidence>
<evidence type="ECO:0000256" key="2">
    <source>
        <dbReference type="ARBA" id="ARBA00017881"/>
    </source>
</evidence>
<dbReference type="EMBL" id="JBHUHY010000003">
    <property type="protein sequence ID" value="MFD2185964.1"/>
    <property type="molecule type" value="Genomic_DNA"/>
</dbReference>
<dbReference type="InterPro" id="IPR005101">
    <property type="entry name" value="Cryptochr/Photolyase_FAD-bd"/>
</dbReference>
<feature type="domain" description="Photolyase/cryptochrome alpha/beta" evidence="7">
    <location>
        <begin position="3"/>
        <end position="137"/>
    </location>
</feature>
<dbReference type="InterPro" id="IPR036134">
    <property type="entry name" value="Crypto/Photolyase_FAD-like_sf"/>
</dbReference>
<evidence type="ECO:0000256" key="4">
    <source>
        <dbReference type="ARBA" id="ARBA00022827"/>
    </source>
</evidence>
<dbReference type="Gene3D" id="1.10.579.10">
    <property type="entry name" value="DNA Cyclobutane Dipyrimidine Photolyase, subunit A, domain 3"/>
    <property type="match status" value="1"/>
</dbReference>
<dbReference type="InterPro" id="IPR014133">
    <property type="entry name" value="Cry_DASH"/>
</dbReference>
<keyword evidence="3 6" id="KW-0285">Flavoprotein</keyword>
<comment type="function">
    <text evidence="6">May have a photoreceptor function.</text>
</comment>
<dbReference type="RefSeq" id="WP_378318952.1">
    <property type="nucleotide sequence ID" value="NZ_JBHUHY010000003.1"/>
</dbReference>
<keyword evidence="5 6" id="KW-0157">Chromophore</keyword>
<comment type="cofactor">
    <cofactor evidence="6">
        <name>FAD</name>
        <dbReference type="ChEBI" id="CHEBI:57692"/>
    </cofactor>
    <text evidence="6">Binds 1 FAD per subunit.</text>
</comment>
<name>A0ABW5ASV6_9FLAO</name>
<dbReference type="InterPro" id="IPR006050">
    <property type="entry name" value="DNA_photolyase_N"/>
</dbReference>
<evidence type="ECO:0000313" key="9">
    <source>
        <dbReference type="Proteomes" id="UP001597344"/>
    </source>
</evidence>
<protein>
    <recommendedName>
        <fullName evidence="2 6">Cryptochrome DASH</fullName>
    </recommendedName>
</protein>
<comment type="caution">
    <text evidence="8">The sequence shown here is derived from an EMBL/GenBank/DDBJ whole genome shotgun (WGS) entry which is preliminary data.</text>
</comment>
<dbReference type="Pfam" id="PF03441">
    <property type="entry name" value="FAD_binding_7"/>
    <property type="match status" value="1"/>
</dbReference>
<evidence type="ECO:0000256" key="6">
    <source>
        <dbReference type="RuleBase" id="RU367151"/>
    </source>
</evidence>
<dbReference type="Gene3D" id="1.25.40.80">
    <property type="match status" value="1"/>
</dbReference>
<evidence type="ECO:0000256" key="3">
    <source>
        <dbReference type="ARBA" id="ARBA00022630"/>
    </source>
</evidence>
<evidence type="ECO:0000259" key="7">
    <source>
        <dbReference type="PROSITE" id="PS51645"/>
    </source>
</evidence>
<proteinExistence type="inferred from homology"/>
<dbReference type="Proteomes" id="UP001597344">
    <property type="component" value="Unassembled WGS sequence"/>
</dbReference>
<organism evidence="8 9">
    <name type="scientific">Aquimarina celericrescens</name>
    <dbReference type="NCBI Taxonomy" id="1964542"/>
    <lineage>
        <taxon>Bacteria</taxon>
        <taxon>Pseudomonadati</taxon>
        <taxon>Bacteroidota</taxon>
        <taxon>Flavobacteriia</taxon>
        <taxon>Flavobacteriales</taxon>
        <taxon>Flavobacteriaceae</taxon>
        <taxon>Aquimarina</taxon>
    </lineage>
</organism>
<dbReference type="PANTHER" id="PTHR11455:SF22">
    <property type="entry name" value="CRYPTOCHROME DASH"/>
    <property type="match status" value="1"/>
</dbReference>
<reference evidence="9" key="1">
    <citation type="journal article" date="2019" name="Int. J. Syst. Evol. Microbiol.">
        <title>The Global Catalogue of Microorganisms (GCM) 10K type strain sequencing project: providing services to taxonomists for standard genome sequencing and annotation.</title>
        <authorList>
            <consortium name="The Broad Institute Genomics Platform"/>
            <consortium name="The Broad Institute Genome Sequencing Center for Infectious Disease"/>
            <person name="Wu L."/>
            <person name="Ma J."/>
        </authorList>
    </citation>
    <scope>NUCLEOTIDE SEQUENCE [LARGE SCALE GENOMIC DNA]</scope>
    <source>
        <strain evidence="9">DT92</strain>
    </source>
</reference>
<dbReference type="PRINTS" id="PR00147">
    <property type="entry name" value="DNAPHOTLYASE"/>
</dbReference>
<dbReference type="Gene3D" id="3.40.50.620">
    <property type="entry name" value="HUPs"/>
    <property type="match status" value="1"/>
</dbReference>
<dbReference type="PANTHER" id="PTHR11455">
    <property type="entry name" value="CRYPTOCHROME"/>
    <property type="match status" value="1"/>
</dbReference>
<gene>
    <name evidence="8" type="ORF">ACFSJT_04110</name>
</gene>
<dbReference type="Pfam" id="PF00875">
    <property type="entry name" value="DNA_photolyase"/>
    <property type="match status" value="1"/>
</dbReference>
<dbReference type="NCBIfam" id="TIGR02765">
    <property type="entry name" value="crypto_DASH"/>
    <property type="match status" value="1"/>
</dbReference>